<dbReference type="AlphaFoldDB" id="A0A3D9UN69"/>
<keyword evidence="10" id="KW-1185">Reference proteome</keyword>
<keyword evidence="5 9" id="KW-0418">Kinase</keyword>
<dbReference type="Pfam" id="PF00069">
    <property type="entry name" value="Pkinase"/>
    <property type="match status" value="1"/>
</dbReference>
<dbReference type="InterPro" id="IPR000719">
    <property type="entry name" value="Prot_kinase_dom"/>
</dbReference>
<evidence type="ECO:0000256" key="1">
    <source>
        <dbReference type="ARBA" id="ARBA00012513"/>
    </source>
</evidence>
<feature type="domain" description="Protein kinase" evidence="8">
    <location>
        <begin position="16"/>
        <end position="278"/>
    </location>
</feature>
<name>A0A3D9UN69_9MICO</name>
<dbReference type="SMART" id="SM00220">
    <property type="entry name" value="S_TKc"/>
    <property type="match status" value="1"/>
</dbReference>
<protein>
    <recommendedName>
        <fullName evidence="1">non-specific serine/threonine protein kinase</fullName>
        <ecNumber evidence="1">2.7.11.1</ecNumber>
    </recommendedName>
</protein>
<evidence type="ECO:0000313" key="10">
    <source>
        <dbReference type="Proteomes" id="UP000256253"/>
    </source>
</evidence>
<organism evidence="9 10">
    <name type="scientific">Calidifontibacter indicus</name>
    <dbReference type="NCBI Taxonomy" id="419650"/>
    <lineage>
        <taxon>Bacteria</taxon>
        <taxon>Bacillati</taxon>
        <taxon>Actinomycetota</taxon>
        <taxon>Actinomycetes</taxon>
        <taxon>Micrococcales</taxon>
        <taxon>Dermacoccaceae</taxon>
        <taxon>Calidifontibacter</taxon>
    </lineage>
</organism>
<dbReference type="PROSITE" id="PS50011">
    <property type="entry name" value="PROTEIN_KINASE_DOM"/>
    <property type="match status" value="1"/>
</dbReference>
<keyword evidence="2 9" id="KW-0723">Serine/threonine-protein kinase</keyword>
<dbReference type="InterPro" id="IPR008271">
    <property type="entry name" value="Ser/Thr_kinase_AS"/>
</dbReference>
<evidence type="ECO:0000256" key="6">
    <source>
        <dbReference type="ARBA" id="ARBA00022840"/>
    </source>
</evidence>
<accession>A0A3D9UN69</accession>
<gene>
    <name evidence="9" type="ORF">DFJ65_1942</name>
</gene>
<dbReference type="EMBL" id="QTUA01000001">
    <property type="protein sequence ID" value="REF30908.1"/>
    <property type="molecule type" value="Genomic_DNA"/>
</dbReference>
<dbReference type="Gene3D" id="2.130.10.10">
    <property type="entry name" value="YVTN repeat-like/Quinoprotein amine dehydrogenase"/>
    <property type="match status" value="1"/>
</dbReference>
<dbReference type="GO" id="GO:0004674">
    <property type="term" value="F:protein serine/threonine kinase activity"/>
    <property type="evidence" value="ECO:0007669"/>
    <property type="project" value="UniProtKB-KW"/>
</dbReference>
<dbReference type="Proteomes" id="UP000256253">
    <property type="component" value="Unassembled WGS sequence"/>
</dbReference>
<dbReference type="InterPro" id="IPR015943">
    <property type="entry name" value="WD40/YVTN_repeat-like_dom_sf"/>
</dbReference>
<reference evidence="9 10" key="1">
    <citation type="submission" date="2018-08" db="EMBL/GenBank/DDBJ databases">
        <title>Sequencing the genomes of 1000 actinobacteria strains.</title>
        <authorList>
            <person name="Klenk H.-P."/>
        </authorList>
    </citation>
    <scope>NUCLEOTIDE SEQUENCE [LARGE SCALE GENOMIC DNA]</scope>
    <source>
        <strain evidence="9 10">DSM 22967</strain>
    </source>
</reference>
<dbReference type="SUPFAM" id="SSF56112">
    <property type="entry name" value="Protein kinase-like (PK-like)"/>
    <property type="match status" value="1"/>
</dbReference>
<keyword evidence="3" id="KW-0808">Transferase</keyword>
<evidence type="ECO:0000256" key="4">
    <source>
        <dbReference type="ARBA" id="ARBA00022741"/>
    </source>
</evidence>
<feature type="region of interest" description="Disordered" evidence="7">
    <location>
        <begin position="294"/>
        <end position="315"/>
    </location>
</feature>
<evidence type="ECO:0000259" key="8">
    <source>
        <dbReference type="PROSITE" id="PS50011"/>
    </source>
</evidence>
<dbReference type="CDD" id="cd14014">
    <property type="entry name" value="STKc_PknB_like"/>
    <property type="match status" value="1"/>
</dbReference>
<keyword evidence="4" id="KW-0547">Nucleotide-binding</keyword>
<comment type="caution">
    <text evidence="9">The sequence shown here is derived from an EMBL/GenBank/DDBJ whole genome shotgun (WGS) entry which is preliminary data.</text>
</comment>
<evidence type="ECO:0000256" key="3">
    <source>
        <dbReference type="ARBA" id="ARBA00022679"/>
    </source>
</evidence>
<dbReference type="GO" id="GO:0005524">
    <property type="term" value="F:ATP binding"/>
    <property type="evidence" value="ECO:0007669"/>
    <property type="project" value="UniProtKB-KW"/>
</dbReference>
<dbReference type="Gene3D" id="1.10.510.10">
    <property type="entry name" value="Transferase(Phosphotransferase) domain 1"/>
    <property type="match status" value="1"/>
</dbReference>
<evidence type="ECO:0000313" key="9">
    <source>
        <dbReference type="EMBL" id="REF30908.1"/>
    </source>
</evidence>
<dbReference type="PANTHER" id="PTHR43289:SF6">
    <property type="entry name" value="SERINE_THREONINE-PROTEIN KINASE NEKL-3"/>
    <property type="match status" value="1"/>
</dbReference>
<keyword evidence="6" id="KW-0067">ATP-binding</keyword>
<evidence type="ECO:0000256" key="5">
    <source>
        <dbReference type="ARBA" id="ARBA00022777"/>
    </source>
</evidence>
<dbReference type="SUPFAM" id="SSF63829">
    <property type="entry name" value="Calcium-dependent phosphotriesterase"/>
    <property type="match status" value="1"/>
</dbReference>
<sequence length="631" mass="65319">MAVGRELAPGTVIGGVSVIGLAGRGGMGSVYRAQHLALDRTVAIKVMNADVADDPEFLARFRREARLAAALDHPHVVPIMHAGEEGGRVYLTMKFVDGTDLSKVIREGSVEPAEAVEIVHQVAGALDAAHARGLVHRDVKPANILVSGSRGRPHSYLTDFGITKEVSDNGLTAAGMTIGTVDYMSPEQINGDPVDGRSDQYALACVLFQLLTGRVPFAADRQVARISGHLYSPPPDLRTIRPQLPGELAHVVAKGLAKQPDQRFGSCTALAEAARAALVYGGSVHSPVPFVGADATHGPGGSTTKSAPRPGGPSRRVLLGAGAGAAALAAGAIGWYLIPRDDEPAGTGPSPGVVGELKAGAISVGPNPRGLAGGDGALWTANYDDGTVSRIDLANRTVRSIKVNGGPGSLHFGQGKTWVWNYTSSFTPVDAATGEVGELIRLDHAISRSAAGTDFLWYVVPSEQAVGRIDMRSGENIPGLIKVGSRPDGIAASGGKVYVVCVGDRALVTLDEATGQPAGERVDLPAGIVEVVAAFGRVFVGGNGLAQVRGSKVTAADLENNVRGSAALGNDGVWIHDGSGGTITKYDFDLNAPLGASIAGVPPRLVDFLVFSGSLWLLDGDNSQVHEIRIL</sequence>
<dbReference type="InterPro" id="IPR011009">
    <property type="entry name" value="Kinase-like_dom_sf"/>
</dbReference>
<dbReference type="PROSITE" id="PS00108">
    <property type="entry name" value="PROTEIN_KINASE_ST"/>
    <property type="match status" value="1"/>
</dbReference>
<evidence type="ECO:0000256" key="7">
    <source>
        <dbReference type="SAM" id="MobiDB-lite"/>
    </source>
</evidence>
<proteinExistence type="predicted"/>
<evidence type="ECO:0000256" key="2">
    <source>
        <dbReference type="ARBA" id="ARBA00022527"/>
    </source>
</evidence>
<dbReference type="FunFam" id="1.10.510.10:FF:000021">
    <property type="entry name" value="Serine/threonine protein kinase"/>
    <property type="match status" value="1"/>
</dbReference>
<dbReference type="PANTHER" id="PTHR43289">
    <property type="entry name" value="MITOGEN-ACTIVATED PROTEIN KINASE KINASE KINASE 20-RELATED"/>
    <property type="match status" value="1"/>
</dbReference>
<dbReference type="Gene3D" id="3.30.200.20">
    <property type="entry name" value="Phosphorylase Kinase, domain 1"/>
    <property type="match status" value="1"/>
</dbReference>
<dbReference type="EC" id="2.7.11.1" evidence="1"/>